<organism evidence="2 3">
    <name type="scientific">Chryseobacterium endophyticum</name>
    <dbReference type="NCBI Taxonomy" id="1854762"/>
    <lineage>
        <taxon>Bacteria</taxon>
        <taxon>Pseudomonadati</taxon>
        <taxon>Bacteroidota</taxon>
        <taxon>Flavobacteriia</taxon>
        <taxon>Flavobacteriales</taxon>
        <taxon>Weeksellaceae</taxon>
        <taxon>Chryseobacterium group</taxon>
        <taxon>Chryseobacterium</taxon>
    </lineage>
</organism>
<dbReference type="EMBL" id="CP154834">
    <property type="protein sequence ID" value="XAO75085.1"/>
    <property type="molecule type" value="Genomic_DNA"/>
</dbReference>
<evidence type="ECO:0000313" key="2">
    <source>
        <dbReference type="EMBL" id="XAO75085.1"/>
    </source>
</evidence>
<dbReference type="Proteomes" id="UP001463665">
    <property type="component" value="Chromosome"/>
</dbReference>
<proteinExistence type="predicted"/>
<protein>
    <submittedName>
        <fullName evidence="2">Uncharacterized protein</fullName>
    </submittedName>
</protein>
<dbReference type="RefSeq" id="WP_294203790.1">
    <property type="nucleotide sequence ID" value="NZ_CP154834.1"/>
</dbReference>
<name>A0AAU6WRK4_9FLAO</name>
<feature type="chain" id="PRO_5043537347" evidence="1">
    <location>
        <begin position="19"/>
        <end position="212"/>
    </location>
</feature>
<keyword evidence="3" id="KW-1185">Reference proteome</keyword>
<keyword evidence="1" id="KW-0732">Signal</keyword>
<feature type="signal peptide" evidence="1">
    <location>
        <begin position="1"/>
        <end position="18"/>
    </location>
</feature>
<dbReference type="AlphaFoldDB" id="A0AAU6WRK4"/>
<gene>
    <name evidence="2" type="ORF">AAFP95_03580</name>
</gene>
<reference evidence="2 3" key="1">
    <citation type="submission" date="2024-04" db="EMBL/GenBank/DDBJ databases">
        <title>Genome sequencing and assembly of rice foliar adapted Chryseobacterium endophyticum OsEnb-ALM-A6.</title>
        <authorList>
            <person name="Kumar S."/>
            <person name="Javed M."/>
            <person name="Chouhan V."/>
            <person name="Charishma K."/>
            <person name="Patel A."/>
            <person name="Kumar M."/>
            <person name="Sahu K.P."/>
            <person name="Kumar A."/>
        </authorList>
    </citation>
    <scope>NUCLEOTIDE SEQUENCE [LARGE SCALE GENOMIC DNA]</scope>
    <source>
        <strain evidence="2 3">OsEnb-ALM-A6</strain>
    </source>
</reference>
<evidence type="ECO:0000313" key="3">
    <source>
        <dbReference type="Proteomes" id="UP001463665"/>
    </source>
</evidence>
<evidence type="ECO:0000256" key="1">
    <source>
        <dbReference type="SAM" id="SignalP"/>
    </source>
</evidence>
<sequence length="212" mass="22927">MKKNFLFISLLLSGLGLAQVGIGTQTPTEKLQVAGSVAIGQSVTIDPTAYVNNTSGFTILGTDPLSSTVGGKVLAIETLYTPLIVQPYSISNIYRDDLNDINLNIPNDKYFITIANFEAIPSSGNNGIYSPVANPDSNTNRGHFTIKVFESGQSWHVNIGYPTLNTQNTTDRYTYNFDIIIYSKRFFKNLGTINVDFNGSNNGSATAAPIGI</sequence>
<accession>A0AAU6WRK4</accession>